<evidence type="ECO:0000313" key="3">
    <source>
        <dbReference type="Proteomes" id="UP001240697"/>
    </source>
</evidence>
<accession>A0ABY8SKM8</accession>
<gene>
    <name evidence="2" type="ORF">QMY55_13940</name>
</gene>
<organism evidence="2 3">
    <name type="scientific">Comamonas resistens</name>
    <dbReference type="NCBI Taxonomy" id="3046670"/>
    <lineage>
        <taxon>Bacteria</taxon>
        <taxon>Pseudomonadati</taxon>
        <taxon>Pseudomonadota</taxon>
        <taxon>Betaproteobacteria</taxon>
        <taxon>Burkholderiales</taxon>
        <taxon>Comamonadaceae</taxon>
        <taxon>Comamonas</taxon>
    </lineage>
</organism>
<dbReference type="InterPro" id="IPR013830">
    <property type="entry name" value="SGNH_hydro"/>
</dbReference>
<dbReference type="PANTHER" id="PTHR30383">
    <property type="entry name" value="THIOESTERASE 1/PROTEASE 1/LYSOPHOSPHOLIPASE L1"/>
    <property type="match status" value="1"/>
</dbReference>
<protein>
    <submittedName>
        <fullName evidence="2">Arylesterase</fullName>
    </submittedName>
</protein>
<feature type="domain" description="SGNH hydrolase-type esterase" evidence="1">
    <location>
        <begin position="43"/>
        <end position="205"/>
    </location>
</feature>
<dbReference type="PANTHER" id="PTHR30383:SF24">
    <property type="entry name" value="THIOESTERASE 1_PROTEASE 1_LYSOPHOSPHOLIPASE L1"/>
    <property type="match status" value="1"/>
</dbReference>
<dbReference type="Proteomes" id="UP001240697">
    <property type="component" value="Chromosome"/>
</dbReference>
<name>A0ABY8SKM8_9BURK</name>
<dbReference type="EMBL" id="CP125947">
    <property type="protein sequence ID" value="WHS63642.1"/>
    <property type="molecule type" value="Genomic_DNA"/>
</dbReference>
<dbReference type="CDD" id="cd01822">
    <property type="entry name" value="Lysophospholipase_L1_like"/>
    <property type="match status" value="1"/>
</dbReference>
<dbReference type="RefSeq" id="WP_283484800.1">
    <property type="nucleotide sequence ID" value="NZ_CP125947.1"/>
</dbReference>
<proteinExistence type="predicted"/>
<reference evidence="2 3" key="1">
    <citation type="submission" date="2023-05" db="EMBL/GenBank/DDBJ databases">
        <authorList>
            <person name="Yin Y."/>
            <person name="Lu Z."/>
        </authorList>
    </citation>
    <scope>NUCLEOTIDE SEQUENCE [LARGE SCALE GENOMIC DNA]</scope>
    <source>
        <strain evidence="2 3">ZM22</strain>
    </source>
</reference>
<dbReference type="SUPFAM" id="SSF52266">
    <property type="entry name" value="SGNH hydrolase"/>
    <property type="match status" value="1"/>
</dbReference>
<sequence length="222" mass="23798">MNQSGSRNIRMDRRHCIALALALGISGPWGMAGAQNKTGPVLVLGDSLSAEYGLNRGKGWVKLLEQRLQAEKAPRAVVNASISGDTTSGGRARLPALLSQHQPSIVILELGGNDALRGLALQSSQGNLDAMIKASQDAGAQVLLVGMQVPPNYGASYTEQFAQMFQGTANRHKLALLPFLLAGFGDTPDAMQWFQADRIHPNAQAQPLMLNNVWPKLKPLLK</sequence>
<evidence type="ECO:0000259" key="1">
    <source>
        <dbReference type="Pfam" id="PF13472"/>
    </source>
</evidence>
<dbReference type="Gene3D" id="3.40.50.1110">
    <property type="entry name" value="SGNH hydrolase"/>
    <property type="match status" value="1"/>
</dbReference>
<evidence type="ECO:0000313" key="2">
    <source>
        <dbReference type="EMBL" id="WHS63642.1"/>
    </source>
</evidence>
<dbReference type="Pfam" id="PF13472">
    <property type="entry name" value="Lipase_GDSL_2"/>
    <property type="match status" value="1"/>
</dbReference>
<dbReference type="InterPro" id="IPR036514">
    <property type="entry name" value="SGNH_hydro_sf"/>
</dbReference>
<keyword evidence="3" id="KW-1185">Reference proteome</keyword>
<dbReference type="InterPro" id="IPR051532">
    <property type="entry name" value="Ester_Hydrolysis_Enzymes"/>
</dbReference>